<evidence type="ECO:0000313" key="3">
    <source>
        <dbReference type="Ensembl" id="ENSOMEP00000034021.1"/>
    </source>
</evidence>
<dbReference type="Proteomes" id="UP000261560">
    <property type="component" value="Unplaced"/>
</dbReference>
<reference evidence="3" key="1">
    <citation type="submission" date="2025-08" db="UniProtKB">
        <authorList>
            <consortium name="Ensembl"/>
        </authorList>
    </citation>
    <scope>IDENTIFICATION</scope>
</reference>
<feature type="transmembrane region" description="Helical" evidence="2">
    <location>
        <begin position="93"/>
        <end position="113"/>
    </location>
</feature>
<feature type="transmembrane region" description="Helical" evidence="2">
    <location>
        <begin position="175"/>
        <end position="192"/>
    </location>
</feature>
<evidence type="ECO:0000256" key="2">
    <source>
        <dbReference type="SAM" id="Phobius"/>
    </source>
</evidence>
<accession>A0A3B3DVQ4</accession>
<protein>
    <submittedName>
        <fullName evidence="3">Uncharacterized protein</fullName>
    </submittedName>
</protein>
<proteinExistence type="predicted"/>
<dbReference type="Ensembl" id="ENSOMET00000027651.1">
    <property type="protein sequence ID" value="ENSOMEP00000034021.1"/>
    <property type="gene ID" value="ENSOMEG00000020363.1"/>
</dbReference>
<keyword evidence="4" id="KW-1185">Reference proteome</keyword>
<evidence type="ECO:0000313" key="4">
    <source>
        <dbReference type="Proteomes" id="UP000261560"/>
    </source>
</evidence>
<evidence type="ECO:0000256" key="1">
    <source>
        <dbReference type="SAM" id="MobiDB-lite"/>
    </source>
</evidence>
<feature type="region of interest" description="Disordered" evidence="1">
    <location>
        <begin position="1"/>
        <end position="33"/>
    </location>
</feature>
<name>A0A3B3DVQ4_ORYME</name>
<keyword evidence="2" id="KW-1133">Transmembrane helix</keyword>
<organism evidence="3 4">
    <name type="scientific">Oryzias melastigma</name>
    <name type="common">Marine medaka</name>
    <dbReference type="NCBI Taxonomy" id="30732"/>
    <lineage>
        <taxon>Eukaryota</taxon>
        <taxon>Metazoa</taxon>
        <taxon>Chordata</taxon>
        <taxon>Craniata</taxon>
        <taxon>Vertebrata</taxon>
        <taxon>Euteleostomi</taxon>
        <taxon>Actinopterygii</taxon>
        <taxon>Neopterygii</taxon>
        <taxon>Teleostei</taxon>
        <taxon>Neoteleostei</taxon>
        <taxon>Acanthomorphata</taxon>
        <taxon>Ovalentaria</taxon>
        <taxon>Atherinomorphae</taxon>
        <taxon>Beloniformes</taxon>
        <taxon>Adrianichthyidae</taxon>
        <taxon>Oryziinae</taxon>
        <taxon>Oryzias</taxon>
    </lineage>
</organism>
<reference evidence="3" key="2">
    <citation type="submission" date="2025-09" db="UniProtKB">
        <authorList>
            <consortium name="Ensembl"/>
        </authorList>
    </citation>
    <scope>IDENTIFICATION</scope>
</reference>
<sequence>LHHDKVAVQGGAPSTRHSFSSPNPKPGSMVAPRDNNPAYVTVLNCTLSCSSPHGRSYQGQKPQTEKLLRSLKSSNPFTSVRWRFKEGNLLNHLLIYCKSIPSGLLMIIMPFLTKKEHLCHFLGHIFCRVPSICSLFYQSIHLSIYYSIDPSIYSLFNQSINRSIYSLFDPSNHPSIQSIYLFLFVYIYIYSVY</sequence>
<keyword evidence="2" id="KW-0472">Membrane</keyword>
<keyword evidence="2" id="KW-0812">Transmembrane</keyword>
<dbReference type="PaxDb" id="30732-ENSOMEP00000034021"/>
<dbReference type="AlphaFoldDB" id="A0A3B3DVQ4"/>